<gene>
    <name evidence="8" type="ORF">EU91_0134</name>
</gene>
<evidence type="ECO:0000256" key="3">
    <source>
        <dbReference type="ARBA" id="ARBA00022833"/>
    </source>
</evidence>
<dbReference type="EMBL" id="JNAH01000002">
    <property type="protein sequence ID" value="KGF89021.1"/>
    <property type="molecule type" value="Genomic_DNA"/>
</dbReference>
<comment type="caution">
    <text evidence="8">The sequence shown here is derived from an EMBL/GenBank/DDBJ whole genome shotgun (WGS) entry which is preliminary data.</text>
</comment>
<dbReference type="GO" id="GO:0045892">
    <property type="term" value="P:negative regulation of DNA-templated transcription"/>
    <property type="evidence" value="ECO:0007669"/>
    <property type="project" value="TreeGrafter"/>
</dbReference>
<dbReference type="InterPro" id="IPR036388">
    <property type="entry name" value="WH-like_DNA-bd_sf"/>
</dbReference>
<proteinExistence type="inferred from homology"/>
<dbReference type="Gene3D" id="3.30.1490.190">
    <property type="match status" value="1"/>
</dbReference>
<feature type="binding site" evidence="7">
    <location>
        <position position="149"/>
    </location>
    <ligand>
        <name>Zn(2+)</name>
        <dbReference type="ChEBI" id="CHEBI:29105"/>
    </ligand>
</feature>
<evidence type="ECO:0000313" key="8">
    <source>
        <dbReference type="EMBL" id="KGF89021.1"/>
    </source>
</evidence>
<dbReference type="GO" id="GO:0003700">
    <property type="term" value="F:DNA-binding transcription factor activity"/>
    <property type="evidence" value="ECO:0007669"/>
    <property type="project" value="InterPro"/>
</dbReference>
<keyword evidence="5" id="KW-0238">DNA-binding</keyword>
<dbReference type="PANTHER" id="PTHR33202:SF19">
    <property type="entry name" value="FERRIC UPTAKE REGULATION PROTEIN"/>
    <property type="match status" value="1"/>
</dbReference>
<dbReference type="OrthoDB" id="8659436at2"/>
<dbReference type="Proteomes" id="UP000030598">
    <property type="component" value="Unassembled WGS sequence"/>
</dbReference>
<keyword evidence="7" id="KW-0479">Metal-binding</keyword>
<organism evidence="8 9">
    <name type="scientific">Prochlorococcus marinus str. GP2</name>
    <dbReference type="NCBI Taxonomy" id="59925"/>
    <lineage>
        <taxon>Bacteria</taxon>
        <taxon>Bacillati</taxon>
        <taxon>Cyanobacteriota</taxon>
        <taxon>Cyanophyceae</taxon>
        <taxon>Synechococcales</taxon>
        <taxon>Prochlorococcaceae</taxon>
        <taxon>Prochlorococcus</taxon>
    </lineage>
</organism>
<dbReference type="Gene3D" id="1.10.10.10">
    <property type="entry name" value="Winged helix-like DNA-binding domain superfamily/Winged helix DNA-binding domain"/>
    <property type="match status" value="1"/>
</dbReference>
<dbReference type="InterPro" id="IPR036390">
    <property type="entry name" value="WH_DNA-bd_sf"/>
</dbReference>
<evidence type="ECO:0000256" key="6">
    <source>
        <dbReference type="ARBA" id="ARBA00023163"/>
    </source>
</evidence>
<dbReference type="PANTHER" id="PTHR33202">
    <property type="entry name" value="ZINC UPTAKE REGULATION PROTEIN"/>
    <property type="match status" value="1"/>
</dbReference>
<dbReference type="AlphaFoldDB" id="A0A0A1ZKI1"/>
<feature type="binding site" evidence="7">
    <location>
        <position position="109"/>
    </location>
    <ligand>
        <name>Zn(2+)</name>
        <dbReference type="ChEBI" id="CHEBI:29105"/>
    </ligand>
</feature>
<accession>A0A0A1ZKI1</accession>
<sequence>MSLSSKYNVITSPLGEDLHKDGKRLTPQRLKVLNLFENIGSGKHLSAEEVHEKLVKTSSKVSLATIYRTLRLLVQMGLLHELELSEGGHRYELLSNDTPDHHHLICIRCGRTEEFENDEVLEAGKVAAKVNGFKLIESSLNVRAICPNCI</sequence>
<feature type="binding site" evidence="7">
    <location>
        <position position="146"/>
    </location>
    <ligand>
        <name>Zn(2+)</name>
        <dbReference type="ChEBI" id="CHEBI:29105"/>
    </ligand>
</feature>
<dbReference type="STRING" id="59925.EU91_0134"/>
<keyword evidence="6" id="KW-0804">Transcription</keyword>
<evidence type="ECO:0000313" key="9">
    <source>
        <dbReference type="Proteomes" id="UP000030598"/>
    </source>
</evidence>
<evidence type="ECO:0000256" key="2">
    <source>
        <dbReference type="ARBA" id="ARBA00022491"/>
    </source>
</evidence>
<evidence type="ECO:0000256" key="5">
    <source>
        <dbReference type="ARBA" id="ARBA00023125"/>
    </source>
</evidence>
<dbReference type="GO" id="GO:0000976">
    <property type="term" value="F:transcription cis-regulatory region binding"/>
    <property type="evidence" value="ECO:0007669"/>
    <property type="project" value="TreeGrafter"/>
</dbReference>
<evidence type="ECO:0000256" key="1">
    <source>
        <dbReference type="ARBA" id="ARBA00007957"/>
    </source>
</evidence>
<dbReference type="SUPFAM" id="SSF46785">
    <property type="entry name" value="Winged helix' DNA-binding domain"/>
    <property type="match status" value="1"/>
</dbReference>
<keyword evidence="3 7" id="KW-0862">Zinc</keyword>
<evidence type="ECO:0000256" key="7">
    <source>
        <dbReference type="PIRSR" id="PIRSR602481-1"/>
    </source>
</evidence>
<dbReference type="GO" id="GO:0008270">
    <property type="term" value="F:zinc ion binding"/>
    <property type="evidence" value="ECO:0007669"/>
    <property type="project" value="TreeGrafter"/>
</dbReference>
<name>A0A0A1ZKI1_PROMR</name>
<feature type="binding site" evidence="7">
    <location>
        <position position="106"/>
    </location>
    <ligand>
        <name>Zn(2+)</name>
        <dbReference type="ChEBI" id="CHEBI:29105"/>
    </ligand>
</feature>
<keyword evidence="4" id="KW-0805">Transcription regulation</keyword>
<dbReference type="InterPro" id="IPR043135">
    <property type="entry name" value="Fur_C"/>
</dbReference>
<protein>
    <submittedName>
        <fullName evidence="8">Ferric uptake regulation protein FUR</fullName>
    </submittedName>
</protein>
<keyword evidence="2" id="KW-0678">Repressor</keyword>
<reference evidence="9" key="1">
    <citation type="journal article" date="2014" name="Sci. Data">
        <title>Genomes of diverse isolates of the marine cyanobacterium Prochlorococcus.</title>
        <authorList>
            <person name="Biller S."/>
            <person name="Berube P."/>
            <person name="Thompson J."/>
            <person name="Kelly L."/>
            <person name="Roggensack S."/>
            <person name="Awad L."/>
            <person name="Roache-Johnson K."/>
            <person name="Ding H."/>
            <person name="Giovannoni S.J."/>
            <person name="Moore L.R."/>
            <person name="Chisholm S.W."/>
        </authorList>
    </citation>
    <scope>NUCLEOTIDE SEQUENCE [LARGE SCALE GENOMIC DNA]</scope>
    <source>
        <strain evidence="9">GP2</strain>
    </source>
</reference>
<dbReference type="GO" id="GO:1900376">
    <property type="term" value="P:regulation of secondary metabolite biosynthetic process"/>
    <property type="evidence" value="ECO:0007669"/>
    <property type="project" value="TreeGrafter"/>
</dbReference>
<comment type="cofactor">
    <cofactor evidence="7">
        <name>Zn(2+)</name>
        <dbReference type="ChEBI" id="CHEBI:29105"/>
    </cofactor>
    <text evidence="7">Binds 1 zinc ion per subunit.</text>
</comment>
<dbReference type="RefSeq" id="WP_032523764.1">
    <property type="nucleotide sequence ID" value="NZ_CP138934.1"/>
</dbReference>
<dbReference type="eggNOG" id="COG0735">
    <property type="taxonomic scope" value="Bacteria"/>
</dbReference>
<dbReference type="InterPro" id="IPR002481">
    <property type="entry name" value="FUR"/>
</dbReference>
<dbReference type="CDD" id="cd07153">
    <property type="entry name" value="Fur_like"/>
    <property type="match status" value="1"/>
</dbReference>
<comment type="similarity">
    <text evidence="1">Belongs to the Fur family.</text>
</comment>
<evidence type="ECO:0000256" key="4">
    <source>
        <dbReference type="ARBA" id="ARBA00023015"/>
    </source>
</evidence>
<dbReference type="Pfam" id="PF01475">
    <property type="entry name" value="FUR"/>
    <property type="match status" value="1"/>
</dbReference>